<feature type="binding site" evidence="7">
    <location>
        <position position="217"/>
    </location>
    <ligand>
        <name>ATP</name>
        <dbReference type="ChEBI" id="CHEBI:30616"/>
    </ligand>
</feature>
<evidence type="ECO:0000256" key="8">
    <source>
        <dbReference type="SAM" id="MobiDB-lite"/>
    </source>
</evidence>
<reference evidence="11" key="1">
    <citation type="submission" date="2021-05" db="EMBL/GenBank/DDBJ databases">
        <title>A free-living protist that lacks canonical eukaryotic 1 DNA replication and segregation systems.</title>
        <authorList>
            <person name="Salas-Leiva D.E."/>
            <person name="Tromer E.C."/>
            <person name="Curtis B.A."/>
            <person name="Jerlstrom-Hultqvist J."/>
            <person name="Kolisko M."/>
            <person name="Yi Z."/>
            <person name="Salas-Leiva J.S."/>
            <person name="Gallot-Lavallee L."/>
            <person name="Kops G.J.P.L."/>
            <person name="Archibald J.M."/>
            <person name="Simpson A.G.B."/>
            <person name="Roger A.J."/>
        </authorList>
    </citation>
    <scope>NUCLEOTIDE SEQUENCE</scope>
    <source>
        <strain evidence="11">BICM</strain>
    </source>
</reference>
<keyword evidence="5 11" id="KW-0418">Kinase</keyword>
<dbReference type="SMART" id="SM00133">
    <property type="entry name" value="S_TK_X"/>
    <property type="match status" value="1"/>
</dbReference>
<dbReference type="FunFam" id="1.10.510.10:FF:000008">
    <property type="entry name" value="Non-specific serine/threonine protein kinase"/>
    <property type="match status" value="1"/>
</dbReference>
<keyword evidence="1" id="KW-0723">Serine/threonine-protein kinase</keyword>
<name>A0A8J6ATB0_9EUKA</name>
<dbReference type="GO" id="GO:0005524">
    <property type="term" value="F:ATP binding"/>
    <property type="evidence" value="ECO:0007669"/>
    <property type="project" value="UniProtKB-UniRule"/>
</dbReference>
<dbReference type="FunFam" id="3.30.200.20:FF:000042">
    <property type="entry name" value="Aurora kinase A"/>
    <property type="match status" value="1"/>
</dbReference>
<sequence>MNFSRRKKSVSSLPVPTAPRISYNVIKINRHGKRQNRILNLSTDGVRNMNGSSIQWHMDSKDVHSVTVAPDGKSFTMSVLQHYSFEPESMEHMCQIISSFENLNIVDSVKRPPALAEQIALSRRGPVHPMMTFDNLPAFPSTEKTEQMLSDDDDDEFPSDDGQDTIPIAAQERRDVVQHDEGVGPDNFTLLYLIGKGSFAKVFLVRKNDTGDLYAMKVMRKAELVRRDQVHHTMTEHLVLKQLTHPFMVQLHYSFQTPTKLYLVLDFAYGGELFYHLKKTGRFPEMLAVFYTAEILLALNFLHSRHIIYRDLKPENVLLDKEGHVKLADFGLSKAGVTAVGGGSGGISAKTFCGTPEYIAPEVLTGVGHGKGVDWWSTGVLLFEMLTGSPPFYSKNRQQMYRNVIRGKIAFPSVIGPEAQDFLSRILVRRPEDRLGANGFDEIKTHPLFKSIDWARLEARQAPPPFRPRLREDDLTANFDPEFTSETPRDSYVPPEQGGVERDVQETFDAFTFNKDVDARLPQSRWAAEQ</sequence>
<proteinExistence type="predicted"/>
<keyword evidence="6 7" id="KW-0067">ATP-binding</keyword>
<gene>
    <name evidence="11" type="ORF">J8273_5055</name>
</gene>
<dbReference type="PROSITE" id="PS00107">
    <property type="entry name" value="PROTEIN_KINASE_ATP"/>
    <property type="match status" value="1"/>
</dbReference>
<dbReference type="Pfam" id="PF00433">
    <property type="entry name" value="Pkinase_C"/>
    <property type="match status" value="1"/>
</dbReference>
<dbReference type="Pfam" id="PF00069">
    <property type="entry name" value="Pkinase"/>
    <property type="match status" value="1"/>
</dbReference>
<evidence type="ECO:0000256" key="3">
    <source>
        <dbReference type="ARBA" id="ARBA00022679"/>
    </source>
</evidence>
<dbReference type="PROSITE" id="PS50011">
    <property type="entry name" value="PROTEIN_KINASE_DOM"/>
    <property type="match status" value="1"/>
</dbReference>
<evidence type="ECO:0000313" key="11">
    <source>
        <dbReference type="EMBL" id="KAG9393568.1"/>
    </source>
</evidence>
<dbReference type="PROSITE" id="PS51285">
    <property type="entry name" value="AGC_KINASE_CTER"/>
    <property type="match status" value="1"/>
</dbReference>
<dbReference type="EMBL" id="JAHDYR010000024">
    <property type="protein sequence ID" value="KAG9393568.1"/>
    <property type="molecule type" value="Genomic_DNA"/>
</dbReference>
<evidence type="ECO:0000259" key="9">
    <source>
        <dbReference type="PROSITE" id="PS50011"/>
    </source>
</evidence>
<protein>
    <submittedName>
        <fullName evidence="11">Protein kinase domain</fullName>
    </submittedName>
</protein>
<evidence type="ECO:0000256" key="5">
    <source>
        <dbReference type="ARBA" id="ARBA00022777"/>
    </source>
</evidence>
<dbReference type="Gene3D" id="1.10.510.10">
    <property type="entry name" value="Transferase(Phosphotransferase) domain 1"/>
    <property type="match status" value="1"/>
</dbReference>
<keyword evidence="3" id="KW-0808">Transferase</keyword>
<keyword evidence="12" id="KW-1185">Reference proteome</keyword>
<evidence type="ECO:0000313" key="12">
    <source>
        <dbReference type="Proteomes" id="UP000717585"/>
    </source>
</evidence>
<dbReference type="InterPro" id="IPR000719">
    <property type="entry name" value="Prot_kinase_dom"/>
</dbReference>
<evidence type="ECO:0000256" key="1">
    <source>
        <dbReference type="ARBA" id="ARBA00022527"/>
    </source>
</evidence>
<evidence type="ECO:0000256" key="6">
    <source>
        <dbReference type="ARBA" id="ARBA00022840"/>
    </source>
</evidence>
<dbReference type="InterPro" id="IPR045270">
    <property type="entry name" value="STKc_AGC"/>
</dbReference>
<dbReference type="InterPro" id="IPR017892">
    <property type="entry name" value="Pkinase_C"/>
</dbReference>
<keyword evidence="4 7" id="KW-0547">Nucleotide-binding</keyword>
<dbReference type="PANTHER" id="PTHR24351">
    <property type="entry name" value="RIBOSOMAL PROTEIN S6 KINASE"/>
    <property type="match status" value="1"/>
</dbReference>
<dbReference type="Proteomes" id="UP000717585">
    <property type="component" value="Unassembled WGS sequence"/>
</dbReference>
<evidence type="ECO:0000256" key="7">
    <source>
        <dbReference type="PROSITE-ProRule" id="PRU10141"/>
    </source>
</evidence>
<dbReference type="GO" id="GO:0004674">
    <property type="term" value="F:protein serine/threonine kinase activity"/>
    <property type="evidence" value="ECO:0007669"/>
    <property type="project" value="UniProtKB-KW"/>
</dbReference>
<dbReference type="SUPFAM" id="SSF56112">
    <property type="entry name" value="Protein kinase-like (PK-like)"/>
    <property type="match status" value="1"/>
</dbReference>
<dbReference type="OrthoDB" id="63267at2759"/>
<feature type="domain" description="AGC-kinase C-terminal" evidence="10">
    <location>
        <begin position="450"/>
        <end position="523"/>
    </location>
</feature>
<evidence type="ECO:0000259" key="10">
    <source>
        <dbReference type="PROSITE" id="PS51285"/>
    </source>
</evidence>
<evidence type="ECO:0000256" key="2">
    <source>
        <dbReference type="ARBA" id="ARBA00022553"/>
    </source>
</evidence>
<dbReference type="InterPro" id="IPR011009">
    <property type="entry name" value="Kinase-like_dom_sf"/>
</dbReference>
<feature type="domain" description="Protein kinase" evidence="9">
    <location>
        <begin position="188"/>
        <end position="449"/>
    </location>
</feature>
<comment type="caution">
    <text evidence="11">The sequence shown here is derived from an EMBL/GenBank/DDBJ whole genome shotgun (WGS) entry which is preliminary data.</text>
</comment>
<dbReference type="InterPro" id="IPR017441">
    <property type="entry name" value="Protein_kinase_ATP_BS"/>
</dbReference>
<dbReference type="PROSITE" id="PS00108">
    <property type="entry name" value="PROTEIN_KINASE_ST"/>
    <property type="match status" value="1"/>
</dbReference>
<dbReference type="CDD" id="cd05123">
    <property type="entry name" value="STKc_AGC"/>
    <property type="match status" value="1"/>
</dbReference>
<dbReference type="Gene3D" id="3.30.200.20">
    <property type="entry name" value="Phosphorylase Kinase, domain 1"/>
    <property type="match status" value="1"/>
</dbReference>
<dbReference type="AlphaFoldDB" id="A0A8J6ATB0"/>
<keyword evidence="2" id="KW-0597">Phosphoprotein</keyword>
<feature type="region of interest" description="Disordered" evidence="8">
    <location>
        <begin position="479"/>
        <end position="499"/>
    </location>
</feature>
<organism evidence="11 12">
    <name type="scientific">Carpediemonas membranifera</name>
    <dbReference type="NCBI Taxonomy" id="201153"/>
    <lineage>
        <taxon>Eukaryota</taxon>
        <taxon>Metamonada</taxon>
        <taxon>Carpediemonas-like organisms</taxon>
        <taxon>Carpediemonas</taxon>
    </lineage>
</organism>
<dbReference type="SMART" id="SM00220">
    <property type="entry name" value="S_TKc"/>
    <property type="match status" value="1"/>
</dbReference>
<dbReference type="InterPro" id="IPR000961">
    <property type="entry name" value="AGC-kinase_C"/>
</dbReference>
<dbReference type="InterPro" id="IPR008271">
    <property type="entry name" value="Ser/Thr_kinase_AS"/>
</dbReference>
<evidence type="ECO:0000256" key="4">
    <source>
        <dbReference type="ARBA" id="ARBA00022741"/>
    </source>
</evidence>
<accession>A0A8J6ATB0</accession>